<reference evidence="2 3" key="1">
    <citation type="submission" date="2018-06" db="EMBL/GenBank/DDBJ databases">
        <title>A transcriptomic atlas of mushroom development highlights an independent origin of complex multicellularity.</title>
        <authorList>
            <consortium name="DOE Joint Genome Institute"/>
            <person name="Krizsan K."/>
            <person name="Almasi E."/>
            <person name="Merenyi Z."/>
            <person name="Sahu N."/>
            <person name="Viragh M."/>
            <person name="Koszo T."/>
            <person name="Mondo S."/>
            <person name="Kiss B."/>
            <person name="Balint B."/>
            <person name="Kues U."/>
            <person name="Barry K."/>
            <person name="Hegedus J.C."/>
            <person name="Henrissat B."/>
            <person name="Johnson J."/>
            <person name="Lipzen A."/>
            <person name="Ohm R."/>
            <person name="Nagy I."/>
            <person name="Pangilinan J."/>
            <person name="Yan J."/>
            <person name="Xiong Y."/>
            <person name="Grigoriev I.V."/>
            <person name="Hibbett D.S."/>
            <person name="Nagy L.G."/>
        </authorList>
    </citation>
    <scope>NUCLEOTIDE SEQUENCE [LARGE SCALE GENOMIC DNA]</scope>
    <source>
        <strain evidence="2 3">SZMC22713</strain>
    </source>
</reference>
<evidence type="ECO:0000313" key="3">
    <source>
        <dbReference type="Proteomes" id="UP000294933"/>
    </source>
</evidence>
<protein>
    <submittedName>
        <fullName evidence="2">Uncharacterized protein</fullName>
    </submittedName>
</protein>
<feature type="compositionally biased region" description="Polar residues" evidence="1">
    <location>
        <begin position="62"/>
        <end position="92"/>
    </location>
</feature>
<name>A0A4Y7PDF1_9AGAM</name>
<feature type="region of interest" description="Disordered" evidence="1">
    <location>
        <begin position="53"/>
        <end position="92"/>
    </location>
</feature>
<evidence type="ECO:0000313" key="2">
    <source>
        <dbReference type="EMBL" id="TDL13324.1"/>
    </source>
</evidence>
<dbReference type="AlphaFoldDB" id="A0A4Y7PDF1"/>
<dbReference type="VEuPathDB" id="FungiDB:BD410DRAFT_797659"/>
<evidence type="ECO:0000256" key="1">
    <source>
        <dbReference type="SAM" id="MobiDB-lite"/>
    </source>
</evidence>
<keyword evidence="3" id="KW-1185">Reference proteome</keyword>
<accession>A0A4Y7PDF1</accession>
<organism evidence="2 3">
    <name type="scientific">Rickenella mellea</name>
    <dbReference type="NCBI Taxonomy" id="50990"/>
    <lineage>
        <taxon>Eukaryota</taxon>
        <taxon>Fungi</taxon>
        <taxon>Dikarya</taxon>
        <taxon>Basidiomycota</taxon>
        <taxon>Agaricomycotina</taxon>
        <taxon>Agaricomycetes</taxon>
        <taxon>Hymenochaetales</taxon>
        <taxon>Rickenellaceae</taxon>
        <taxon>Rickenella</taxon>
    </lineage>
</organism>
<feature type="non-terminal residue" evidence="2">
    <location>
        <position position="153"/>
    </location>
</feature>
<dbReference type="EMBL" id="ML170721">
    <property type="protein sequence ID" value="TDL13324.1"/>
    <property type="molecule type" value="Genomic_DNA"/>
</dbReference>
<gene>
    <name evidence="2" type="ORF">BD410DRAFT_797659</name>
</gene>
<dbReference type="Proteomes" id="UP000294933">
    <property type="component" value="Unassembled WGS sequence"/>
</dbReference>
<sequence length="153" mass="16714">MLLRTLIGNGHGALQHQVATETARLNLQAFAEPPPPLPRMSATSKTAMWKVMSWPDVGGPTAGTTNQTSTAGNPPQVASESAKTSSEEPTTYRVSGWCGPYFTTRKPTSSPPRISRLQHQDRNTLRSYNVVDRNAVRSDNVINRNAIRSDNVI</sequence>
<proteinExistence type="predicted"/>